<name>A0A1M4XSB7_9CLOT</name>
<proteinExistence type="predicted"/>
<dbReference type="AlphaFoldDB" id="A0A1M4XSB7"/>
<sequence length="185" mass="20782">MTQKTKSGLLWTLVLVGLFIGGVIISKFEGDPNITAKAEETANKDAKTSSENEKEEVKNTKDVVIESLDISKDSTGEDFITIILKNNTDKVLKDVDLGIVGYDKDGKTVNFNFGNDDIYIGRAENLNLQPSETKKLGWTVYPDGELKEVKACVDTYEFEGSKNIANKYYKQWREESLKDLQKQTK</sequence>
<dbReference type="EMBL" id="FQVM01000020">
    <property type="protein sequence ID" value="SHE96256.1"/>
    <property type="molecule type" value="Genomic_DNA"/>
</dbReference>
<evidence type="ECO:0000313" key="3">
    <source>
        <dbReference type="Proteomes" id="UP000184035"/>
    </source>
</evidence>
<dbReference type="Pfam" id="PF19092">
    <property type="entry name" value="DUF5780"/>
    <property type="match status" value="1"/>
</dbReference>
<reference evidence="2 3" key="1">
    <citation type="submission" date="2016-11" db="EMBL/GenBank/DDBJ databases">
        <authorList>
            <person name="Jaros S."/>
            <person name="Januszkiewicz K."/>
            <person name="Wedrychowicz H."/>
        </authorList>
    </citation>
    <scope>NUCLEOTIDE SEQUENCE [LARGE SCALE GENOMIC DNA]</scope>
    <source>
        <strain evidence="2 3">DSM 2631</strain>
    </source>
</reference>
<dbReference type="InterPro" id="IPR043939">
    <property type="entry name" value="DUF5780"/>
</dbReference>
<gene>
    <name evidence="2" type="ORF">SAMN05443638_12029</name>
</gene>
<evidence type="ECO:0000313" key="2">
    <source>
        <dbReference type="EMBL" id="SHE96256.1"/>
    </source>
</evidence>
<dbReference type="RefSeq" id="WP_072896803.1">
    <property type="nucleotide sequence ID" value="NZ_FQVM01000020.1"/>
</dbReference>
<accession>A0A1M4XSB7</accession>
<organism evidence="2 3">
    <name type="scientific">Clostridium fallax</name>
    <dbReference type="NCBI Taxonomy" id="1533"/>
    <lineage>
        <taxon>Bacteria</taxon>
        <taxon>Bacillati</taxon>
        <taxon>Bacillota</taxon>
        <taxon>Clostridia</taxon>
        <taxon>Eubacteriales</taxon>
        <taxon>Clostridiaceae</taxon>
        <taxon>Clostridium</taxon>
    </lineage>
</organism>
<keyword evidence="3" id="KW-1185">Reference proteome</keyword>
<dbReference type="Proteomes" id="UP000184035">
    <property type="component" value="Unassembled WGS sequence"/>
</dbReference>
<protein>
    <recommendedName>
        <fullName evidence="1">DUF5780 domain-containing protein</fullName>
    </recommendedName>
</protein>
<evidence type="ECO:0000259" key="1">
    <source>
        <dbReference type="Pfam" id="PF19092"/>
    </source>
</evidence>
<feature type="domain" description="DUF5780" evidence="1">
    <location>
        <begin position="80"/>
        <end position="176"/>
    </location>
</feature>